<dbReference type="AlphaFoldDB" id="A0A532V9W4"/>
<sequence>MALALVGGSADRVVGVVDADPILSSEVEAMVILANLEAPLLEGTEDSIRLVVLDRLIAQKLIFKKAALDSAIEIDREDIAKGVDRRLEAFYAQLDSFPETRAELEEAGLTRDRLRKLLMNQGRFQAIIQQMFTAQGKIQPYVSPNEVRKFYEQNKDSIAVVPGYIRMAHIAFSIRPSAAEQARIERKIMEVLDILSRGGDFDILAESFSEDTRTRSRGGSLGWVKRGDLLPEIDSVLFFLPVGRVSPPVPSRQGYHLFLVEARSGDKVYARHILFKQHITRRDTLRVLELADKIREEILSGELTFEEAARTYSEDLTTSEQGGFIGEVPLAALTPPFDSVAATIDSGQVSKPFISEMGVHLLYAEDKHDERILSFDEMQAQIRNYLAALKQEEWLEDLVAEAQEEFYVEKRF</sequence>
<dbReference type="InterPro" id="IPR023058">
    <property type="entry name" value="PPIase_PpiC_CS"/>
</dbReference>
<dbReference type="InterPro" id="IPR050245">
    <property type="entry name" value="PrsA_foldase"/>
</dbReference>
<gene>
    <name evidence="3" type="ORF">CEE36_02330</name>
</gene>
<dbReference type="Pfam" id="PF00639">
    <property type="entry name" value="Rotamase"/>
    <property type="match status" value="2"/>
</dbReference>
<feature type="domain" description="PpiC" evidence="2">
    <location>
        <begin position="162"/>
        <end position="262"/>
    </location>
</feature>
<dbReference type="GO" id="GO:0003755">
    <property type="term" value="F:peptidyl-prolyl cis-trans isomerase activity"/>
    <property type="evidence" value="ECO:0007669"/>
    <property type="project" value="UniProtKB-KW"/>
</dbReference>
<dbReference type="PROSITE" id="PS50198">
    <property type="entry name" value="PPIC_PPIASE_2"/>
    <property type="match status" value="2"/>
</dbReference>
<dbReference type="SUPFAM" id="SSF109998">
    <property type="entry name" value="Triger factor/SurA peptide-binding domain-like"/>
    <property type="match status" value="1"/>
</dbReference>
<keyword evidence="1" id="KW-0413">Isomerase</keyword>
<dbReference type="InterPro" id="IPR046357">
    <property type="entry name" value="PPIase_dom_sf"/>
</dbReference>
<dbReference type="PANTHER" id="PTHR47245:SF2">
    <property type="entry name" value="PEPTIDYL-PROLYL CIS-TRANS ISOMERASE HP_0175-RELATED"/>
    <property type="match status" value="1"/>
</dbReference>
<evidence type="ECO:0000313" key="4">
    <source>
        <dbReference type="Proteomes" id="UP000317778"/>
    </source>
</evidence>
<reference evidence="3 4" key="1">
    <citation type="submission" date="2017-06" db="EMBL/GenBank/DDBJ databases">
        <title>Novel microbial phyla capable of carbon fixation and sulfur reduction in deep-sea sediments.</title>
        <authorList>
            <person name="Huang J."/>
            <person name="Baker B."/>
            <person name="Wang Y."/>
        </authorList>
    </citation>
    <scope>NUCLEOTIDE SEQUENCE [LARGE SCALE GENOMIC DNA]</scope>
    <source>
        <strain evidence="3">B3_TA06</strain>
    </source>
</reference>
<evidence type="ECO:0000259" key="2">
    <source>
        <dbReference type="PROSITE" id="PS50198"/>
    </source>
</evidence>
<feature type="domain" description="PpiC" evidence="2">
    <location>
        <begin position="265"/>
        <end position="366"/>
    </location>
</feature>
<proteinExistence type="predicted"/>
<evidence type="ECO:0000256" key="1">
    <source>
        <dbReference type="PROSITE-ProRule" id="PRU00278"/>
    </source>
</evidence>
<dbReference type="InterPro" id="IPR000297">
    <property type="entry name" value="PPIase_PpiC"/>
</dbReference>
<accession>A0A532V9W4</accession>
<dbReference type="Gene3D" id="1.10.4030.10">
    <property type="entry name" value="Porin chaperone SurA, peptide-binding domain"/>
    <property type="match status" value="1"/>
</dbReference>
<organism evidence="3 4">
    <name type="scientific">candidate division TA06 bacterium B3_TA06</name>
    <dbReference type="NCBI Taxonomy" id="2012487"/>
    <lineage>
        <taxon>Bacteria</taxon>
        <taxon>Bacteria division TA06</taxon>
    </lineage>
</organism>
<protein>
    <recommendedName>
        <fullName evidence="2">PpiC domain-containing protein</fullName>
    </recommendedName>
</protein>
<dbReference type="EMBL" id="NJBO01000002">
    <property type="protein sequence ID" value="TKJ43976.1"/>
    <property type="molecule type" value="Genomic_DNA"/>
</dbReference>
<dbReference type="PANTHER" id="PTHR47245">
    <property type="entry name" value="PEPTIDYLPROLYL ISOMERASE"/>
    <property type="match status" value="1"/>
</dbReference>
<comment type="caution">
    <text evidence="3">The sequence shown here is derived from an EMBL/GenBank/DDBJ whole genome shotgun (WGS) entry which is preliminary data.</text>
</comment>
<dbReference type="SUPFAM" id="SSF54534">
    <property type="entry name" value="FKBP-like"/>
    <property type="match status" value="2"/>
</dbReference>
<keyword evidence="1" id="KW-0697">Rotamase</keyword>
<dbReference type="Gene3D" id="3.10.50.40">
    <property type="match status" value="2"/>
</dbReference>
<dbReference type="PROSITE" id="PS01096">
    <property type="entry name" value="PPIC_PPIASE_1"/>
    <property type="match status" value="2"/>
</dbReference>
<dbReference type="InterPro" id="IPR027304">
    <property type="entry name" value="Trigger_fact/SurA_dom_sf"/>
</dbReference>
<evidence type="ECO:0000313" key="3">
    <source>
        <dbReference type="EMBL" id="TKJ43976.1"/>
    </source>
</evidence>
<name>A0A532V9W4_UNCT6</name>
<dbReference type="Proteomes" id="UP000317778">
    <property type="component" value="Unassembled WGS sequence"/>
</dbReference>